<keyword evidence="2" id="KW-1185">Reference proteome</keyword>
<evidence type="ECO:0000313" key="1">
    <source>
        <dbReference type="EMBL" id="ORZ40107.1"/>
    </source>
</evidence>
<comment type="caution">
    <text evidence="1">The sequence shown here is derived from an EMBL/GenBank/DDBJ whole genome shotgun (WGS) entry which is preliminary data.</text>
</comment>
<sequence length="55" mass="6337">MVWRWSYRPRDWSYVQLFSLSRLHRDFMHARCHCANCATDCGVGGCRASEGRGGS</sequence>
<dbReference type="EMBL" id="MCFL01000004">
    <property type="protein sequence ID" value="ORZ40107.1"/>
    <property type="molecule type" value="Genomic_DNA"/>
</dbReference>
<name>A0A1Y2HZS5_9FUNG</name>
<accession>A0A1Y2HZS5</accession>
<protein>
    <submittedName>
        <fullName evidence="1">Uncharacterized protein</fullName>
    </submittedName>
</protein>
<reference evidence="1 2" key="1">
    <citation type="submission" date="2016-07" db="EMBL/GenBank/DDBJ databases">
        <title>Pervasive Adenine N6-methylation of Active Genes in Fungi.</title>
        <authorList>
            <consortium name="DOE Joint Genome Institute"/>
            <person name="Mondo S.J."/>
            <person name="Dannebaum R.O."/>
            <person name="Kuo R.C."/>
            <person name="Labutti K."/>
            <person name="Haridas S."/>
            <person name="Kuo A."/>
            <person name="Salamov A."/>
            <person name="Ahrendt S.R."/>
            <person name="Lipzen A."/>
            <person name="Sullivan W."/>
            <person name="Andreopoulos W.B."/>
            <person name="Clum A."/>
            <person name="Lindquist E."/>
            <person name="Daum C."/>
            <person name="Ramamoorthy G.K."/>
            <person name="Gryganskyi A."/>
            <person name="Culley D."/>
            <person name="Magnuson J.K."/>
            <person name="James T.Y."/>
            <person name="O'Malley M.A."/>
            <person name="Stajich J.E."/>
            <person name="Spatafora J.W."/>
            <person name="Visel A."/>
            <person name="Grigoriev I.V."/>
        </authorList>
    </citation>
    <scope>NUCLEOTIDE SEQUENCE [LARGE SCALE GENOMIC DNA]</scope>
    <source>
        <strain evidence="1 2">PL171</strain>
    </source>
</reference>
<proteinExistence type="predicted"/>
<dbReference type="Proteomes" id="UP000193411">
    <property type="component" value="Unassembled WGS sequence"/>
</dbReference>
<gene>
    <name evidence="1" type="ORF">BCR44DRAFT_1426260</name>
</gene>
<dbReference type="AlphaFoldDB" id="A0A1Y2HZS5"/>
<organism evidence="1 2">
    <name type="scientific">Catenaria anguillulae PL171</name>
    <dbReference type="NCBI Taxonomy" id="765915"/>
    <lineage>
        <taxon>Eukaryota</taxon>
        <taxon>Fungi</taxon>
        <taxon>Fungi incertae sedis</taxon>
        <taxon>Blastocladiomycota</taxon>
        <taxon>Blastocladiomycetes</taxon>
        <taxon>Blastocladiales</taxon>
        <taxon>Catenariaceae</taxon>
        <taxon>Catenaria</taxon>
    </lineage>
</organism>
<evidence type="ECO:0000313" key="2">
    <source>
        <dbReference type="Proteomes" id="UP000193411"/>
    </source>
</evidence>